<protein>
    <recommendedName>
        <fullName evidence="4">PEP-CTERM protein-sorting domain-containing protein</fullName>
    </recommendedName>
</protein>
<proteinExistence type="predicted"/>
<organism evidence="2 3">
    <name type="scientific">Hydrococcus rivularis NIES-593</name>
    <dbReference type="NCBI Taxonomy" id="1921803"/>
    <lineage>
        <taxon>Bacteria</taxon>
        <taxon>Bacillati</taxon>
        <taxon>Cyanobacteriota</taxon>
        <taxon>Cyanophyceae</taxon>
        <taxon>Pleurocapsales</taxon>
        <taxon>Hydrococcaceae</taxon>
        <taxon>Hydrococcus</taxon>
    </lineage>
</organism>
<dbReference type="Proteomes" id="UP000186868">
    <property type="component" value="Unassembled WGS sequence"/>
</dbReference>
<feature type="region of interest" description="Disordered" evidence="1">
    <location>
        <begin position="26"/>
        <end position="46"/>
    </location>
</feature>
<dbReference type="InterPro" id="IPR013424">
    <property type="entry name" value="Ice-binding_C"/>
</dbReference>
<sequence length="76" mass="7929">MFNLSGVSGLAEQDISKVSFQYGTSLNETRIPGNPSTTPSPVREVPEPSATAAIGLLALSSLGLLKKKSHESKTSV</sequence>
<keyword evidence="3" id="KW-1185">Reference proteome</keyword>
<dbReference type="NCBIfam" id="TIGR02595">
    <property type="entry name" value="PEP_CTERM"/>
    <property type="match status" value="1"/>
</dbReference>
<gene>
    <name evidence="2" type="ORF">NIES593_09670</name>
</gene>
<reference evidence="2 3" key="1">
    <citation type="submission" date="2016-11" db="EMBL/GenBank/DDBJ databases">
        <title>Draft Genome Sequences of Nine Cyanobacterial Strains from Diverse Habitats.</title>
        <authorList>
            <person name="Zhu T."/>
            <person name="Hou S."/>
            <person name="Lu X."/>
            <person name="Hess W.R."/>
        </authorList>
    </citation>
    <scope>NUCLEOTIDE SEQUENCE [LARGE SCALE GENOMIC DNA]</scope>
    <source>
        <strain evidence="2 3">NIES-593</strain>
    </source>
</reference>
<evidence type="ECO:0000313" key="3">
    <source>
        <dbReference type="Proteomes" id="UP000186868"/>
    </source>
</evidence>
<feature type="compositionally biased region" description="Polar residues" evidence="1">
    <location>
        <begin position="26"/>
        <end position="40"/>
    </location>
</feature>
<evidence type="ECO:0000313" key="2">
    <source>
        <dbReference type="EMBL" id="OKH23489.1"/>
    </source>
</evidence>
<dbReference type="RefSeq" id="WP_073599388.1">
    <property type="nucleotide sequence ID" value="NZ_MRCB01000009.1"/>
</dbReference>
<accession>A0A1U7HIV0</accession>
<evidence type="ECO:0008006" key="4">
    <source>
        <dbReference type="Google" id="ProtNLM"/>
    </source>
</evidence>
<dbReference type="EMBL" id="MRCB01000009">
    <property type="protein sequence ID" value="OKH23489.1"/>
    <property type="molecule type" value="Genomic_DNA"/>
</dbReference>
<comment type="caution">
    <text evidence="2">The sequence shown here is derived from an EMBL/GenBank/DDBJ whole genome shotgun (WGS) entry which is preliminary data.</text>
</comment>
<name>A0A1U7HIV0_9CYAN</name>
<evidence type="ECO:0000256" key="1">
    <source>
        <dbReference type="SAM" id="MobiDB-lite"/>
    </source>
</evidence>
<dbReference type="AlphaFoldDB" id="A0A1U7HIV0"/>